<dbReference type="GeneID" id="30145931"/>
<protein>
    <submittedName>
        <fullName evidence="1">Uncharacterized protein</fullName>
    </submittedName>
</protein>
<sequence>MPSAFAETLAAIVNKGYAKVKFTHEIFAGSRILGHITDDAHMGPSSMFALLLIPLSDVRDRLPFVSSTSKADMDNWDVTQPFQYALKDIQIHILGSLANLQFLSENISRVVGTIGLKDGGEAGMVEITAFTSFQKAAGKVLMKISEGMVASGYYAEQFCGGDPKIIRFRVSAVVEHMLVPYYNKLGYMVNYIQNFTAATTNTITNHTGFAQDTLFRKDFSLAFMSKEVRYGTPAHL</sequence>
<dbReference type="EMBL" id="KV454427">
    <property type="protein sequence ID" value="ODQ81907.1"/>
    <property type="molecule type" value="Genomic_DNA"/>
</dbReference>
<proteinExistence type="predicted"/>
<organism evidence="1 2">
    <name type="scientific">Babjeviella inositovora NRRL Y-12698</name>
    <dbReference type="NCBI Taxonomy" id="984486"/>
    <lineage>
        <taxon>Eukaryota</taxon>
        <taxon>Fungi</taxon>
        <taxon>Dikarya</taxon>
        <taxon>Ascomycota</taxon>
        <taxon>Saccharomycotina</taxon>
        <taxon>Pichiomycetes</taxon>
        <taxon>Serinales incertae sedis</taxon>
        <taxon>Babjeviella</taxon>
    </lineage>
</organism>
<dbReference type="Proteomes" id="UP000094336">
    <property type="component" value="Unassembled WGS sequence"/>
</dbReference>
<name>A0A1E3QXX5_9ASCO</name>
<keyword evidence="2" id="KW-1185">Reference proteome</keyword>
<dbReference type="AlphaFoldDB" id="A0A1E3QXX5"/>
<accession>A0A1E3QXX5</accession>
<reference evidence="2" key="1">
    <citation type="submission" date="2016-05" db="EMBL/GenBank/DDBJ databases">
        <title>Comparative genomics of biotechnologically important yeasts.</title>
        <authorList>
            <consortium name="DOE Joint Genome Institute"/>
            <person name="Riley R."/>
            <person name="Haridas S."/>
            <person name="Wolfe K.H."/>
            <person name="Lopes M.R."/>
            <person name="Hittinger C.T."/>
            <person name="Goker M."/>
            <person name="Salamov A."/>
            <person name="Wisecaver J."/>
            <person name="Long T.M."/>
            <person name="Aerts A.L."/>
            <person name="Barry K."/>
            <person name="Choi C."/>
            <person name="Clum A."/>
            <person name="Coughlan A.Y."/>
            <person name="Deshpande S."/>
            <person name="Douglass A.P."/>
            <person name="Hanson S.J."/>
            <person name="Klenk H.-P."/>
            <person name="Labutti K."/>
            <person name="Lapidus A."/>
            <person name="Lindquist E."/>
            <person name="Lipzen A."/>
            <person name="Meier-Kolthoff J.P."/>
            <person name="Ohm R.A."/>
            <person name="Otillar R.P."/>
            <person name="Pangilinan J."/>
            <person name="Peng Y."/>
            <person name="Rokas A."/>
            <person name="Rosa C.A."/>
            <person name="Scheuner C."/>
            <person name="Sibirny A.A."/>
            <person name="Slot J.C."/>
            <person name="Stielow J.B."/>
            <person name="Sun H."/>
            <person name="Kurtzman C.P."/>
            <person name="Blackwell M."/>
            <person name="Grigoriev I.V."/>
            <person name="Jeffries T.W."/>
        </authorList>
    </citation>
    <scope>NUCLEOTIDE SEQUENCE [LARGE SCALE GENOMIC DNA]</scope>
    <source>
        <strain evidence="2">NRRL Y-12698</strain>
    </source>
</reference>
<dbReference type="RefSeq" id="XP_018987235.1">
    <property type="nucleotide sequence ID" value="XM_019128078.1"/>
</dbReference>
<evidence type="ECO:0000313" key="2">
    <source>
        <dbReference type="Proteomes" id="UP000094336"/>
    </source>
</evidence>
<evidence type="ECO:0000313" key="1">
    <source>
        <dbReference type="EMBL" id="ODQ81907.1"/>
    </source>
</evidence>
<gene>
    <name evidence="1" type="ORF">BABINDRAFT_160137</name>
</gene>